<dbReference type="GeneID" id="34568416"/>
<dbReference type="KEGG" id="vg:34568416"/>
<reference evidence="2 3" key="1">
    <citation type="journal article" date="2013" name="Science">
        <title>Pandoraviruses: amoeba viruses with genomes up to 2.5 Mb reaching that of parasitic eukaryotes.</title>
        <authorList>
            <person name="Philippe N."/>
            <person name="Legendre M."/>
            <person name="Doutre G."/>
            <person name="Coute Y."/>
            <person name="Poirot O."/>
            <person name="Lescot M."/>
            <person name="Arslan D."/>
            <person name="Seltzer V."/>
            <person name="Bertaux L."/>
            <person name="Bruley C."/>
            <person name="Garin J."/>
            <person name="Claverie J.M."/>
            <person name="Abergel C."/>
        </authorList>
    </citation>
    <scope>NUCLEOTIDE SEQUENCE [LARGE SCALE GENOMIC DNA]</scope>
</reference>
<proteinExistence type="predicted"/>
<evidence type="ECO:0000313" key="3">
    <source>
        <dbReference type="Proteomes" id="UP000204584"/>
    </source>
</evidence>
<evidence type="ECO:0000313" key="2">
    <source>
        <dbReference type="EMBL" id="ATE82308.1"/>
    </source>
</evidence>
<accession>A0A291AU48</accession>
<sequence length="114" mass="12767">MVLAYLDPVDVLPARCVQRRWYALSRPAVRFNADYAAHLVACGHLNFLRRARDNMCRWDGRAYRRPPKLAVSISSFGFGTMVARGTRAHAMRPPRTAISMPSGGRTPMDVHGTP</sequence>
<dbReference type="RefSeq" id="YP_009430147.1">
    <property type="nucleotide sequence ID" value="NC_022098.1"/>
</dbReference>
<evidence type="ECO:0008006" key="4">
    <source>
        <dbReference type="Google" id="ProtNLM"/>
    </source>
</evidence>
<protein>
    <recommendedName>
        <fullName evidence="4">F-box incomplete domain containing protein</fullName>
    </recommendedName>
</protein>
<organism evidence="2 3">
    <name type="scientific">Pandoravirus salinus</name>
    <dbReference type="NCBI Taxonomy" id="1349410"/>
    <lineage>
        <taxon>Viruses</taxon>
        <taxon>Pandoravirus</taxon>
    </lineage>
</organism>
<evidence type="ECO:0000256" key="1">
    <source>
        <dbReference type="SAM" id="MobiDB-lite"/>
    </source>
</evidence>
<gene>
    <name evidence="2" type="ORF">psal_cds_1335</name>
</gene>
<dbReference type="Proteomes" id="UP000204584">
    <property type="component" value="Segment"/>
</dbReference>
<name>A0A291AU48_9VIRU</name>
<keyword evidence="3" id="KW-1185">Reference proteome</keyword>
<dbReference type="EMBL" id="KC977571">
    <property type="protein sequence ID" value="ATE82308.1"/>
    <property type="molecule type" value="Genomic_DNA"/>
</dbReference>
<feature type="region of interest" description="Disordered" evidence="1">
    <location>
        <begin position="90"/>
        <end position="114"/>
    </location>
</feature>